<organism evidence="15">
    <name type="scientific">Hymenolepis diminuta</name>
    <name type="common">Rat tapeworm</name>
    <dbReference type="NCBI Taxonomy" id="6216"/>
    <lineage>
        <taxon>Eukaryota</taxon>
        <taxon>Metazoa</taxon>
        <taxon>Spiralia</taxon>
        <taxon>Lophotrochozoa</taxon>
        <taxon>Platyhelminthes</taxon>
        <taxon>Cestoda</taxon>
        <taxon>Eucestoda</taxon>
        <taxon>Cyclophyllidea</taxon>
        <taxon>Hymenolepididae</taxon>
        <taxon>Hymenolepis</taxon>
    </lineage>
</organism>
<dbReference type="PANTHER" id="PTHR24028:SF146">
    <property type="entry name" value="CADHERIN 96CB, ISOFORM D-RELATED"/>
    <property type="match status" value="1"/>
</dbReference>
<evidence type="ECO:0000313" key="14">
    <source>
        <dbReference type="Proteomes" id="UP000274504"/>
    </source>
</evidence>
<evidence type="ECO:0000313" key="15">
    <source>
        <dbReference type="WBParaSite" id="HDID_0000062001-mRNA-1"/>
    </source>
</evidence>
<dbReference type="GO" id="GO:0007156">
    <property type="term" value="P:homophilic cell adhesion via plasma membrane adhesion molecules"/>
    <property type="evidence" value="ECO:0007669"/>
    <property type="project" value="InterPro"/>
</dbReference>
<keyword evidence="2 11" id="KW-0812">Transmembrane</keyword>
<dbReference type="PROSITE" id="PS00232">
    <property type="entry name" value="CADHERIN_1"/>
    <property type="match status" value="3"/>
</dbReference>
<evidence type="ECO:0000256" key="3">
    <source>
        <dbReference type="ARBA" id="ARBA00022737"/>
    </source>
</evidence>
<evidence type="ECO:0000256" key="6">
    <source>
        <dbReference type="ARBA" id="ARBA00022989"/>
    </source>
</evidence>
<dbReference type="PROSITE" id="PS50268">
    <property type="entry name" value="CADHERIN_2"/>
    <property type="match status" value="6"/>
</dbReference>
<evidence type="ECO:0000259" key="12">
    <source>
        <dbReference type="PROSITE" id="PS50268"/>
    </source>
</evidence>
<evidence type="ECO:0000256" key="8">
    <source>
        <dbReference type="ARBA" id="ARBA00023180"/>
    </source>
</evidence>
<comment type="subcellular location">
    <subcellularLocation>
        <location evidence="1">Membrane</location>
        <topology evidence="1">Single-pass membrane protein</topology>
    </subcellularLocation>
</comment>
<dbReference type="STRING" id="6216.A0A0R3S8V8"/>
<feature type="domain" description="Cadherin" evidence="12">
    <location>
        <begin position="288"/>
        <end position="397"/>
    </location>
</feature>
<evidence type="ECO:0000256" key="2">
    <source>
        <dbReference type="ARBA" id="ARBA00022692"/>
    </source>
</evidence>
<sequence>MRLLRTNISPSNFILQFNIIFLPVYLLILLSIIPVKGKYLSVKFSLGDETQASSFIGNILKQTARLDYRAKFNVGSTSSPKMRATLLDTTRGLASRLLHLSDMGDLYTINTIDRDDVVNVCGPLECCSLPQCNLTFTAVFVDSENSDDPIQIDVNVQIIDSNDNAPIFQDEQFSVTIPETTSLDLAKGQSASGEYSLPRASDKDSTQNGVKKYQLDGHSDIFLLTLPEQECYPCLKVSSSVLLDYENVRHRKFALKLIAIDGGAVPKSGSIAINILLTDLNDNAPVFAQPSEVIRVMENHTYNQAIYTVRATDADSDANGRVRYQFKTQHSTGIYEKFLLNSETGELILHSELDYEKFSERKITLDILAYDDGRPAMTSSFSLTIAVIDMNDNSPQIMVQQNHTVMENNKSNFPALQLLITDVDEVSQGKIECHLENEEHLPLRLEGQAFLTIWTTQGLDYEKTPFIDFNLICQDNADPPMNTTLPLSIKVGNQNDNPPVFYSPQKAPTELINLTISEDERILHPFYLPSVIDYDGSQVLFNIKSREKDCPFSVNSDTGGVYLKTPLDYERSKMHEFEIVAVDVPETDSKDPALTSSVKVRVKVQDVNDNPPELKSPHIIPVKHDTPIGHVVTQLIFKDADMDGEQEVSTKLVAQETYPLITSRKYFALKGNGALITLYSLDSDELSVIALTVVATDIGSDKTLSSTSTLAVIIESSKASDTLKIVRPFPKSTVVLPVKKSPGRPLKAENIRGISIPLEVYDSTKSKTLTYVIERRCNGSEYFMIDKNETLTIKPIINDATLAKLSSIPPGSKVEVIMKVTDSRELSRATDSTFYIEFDWASKMSLHALWPADAADADSESENDVRGENNWMEIKDQEPESDQSIGKPIKLSFGNIVMFLLILVFSLAVGFALFAAILWARAKRATSNAAAAARRSQSSAVPSNLFDKASLPFPKHSSIWRPGSPNSTLVNEGIQLTSSRSEQPPEVHYAILTSTGNTVLGEFNKASELPGTTSGPVLAYFDLIVPPSNEDPSSSTATLQRSFPDLATVVSVSSPHPDNPASQSQSVNCYLVM</sequence>
<dbReference type="InterPro" id="IPR050174">
    <property type="entry name" value="Protocadherin/Cadherin-CA"/>
</dbReference>
<feature type="domain" description="Cadherin" evidence="12">
    <location>
        <begin position="614"/>
        <end position="730"/>
    </location>
</feature>
<keyword evidence="8" id="KW-0325">Glycoprotein</keyword>
<dbReference type="SUPFAM" id="SSF49313">
    <property type="entry name" value="Cadherin-like"/>
    <property type="match status" value="5"/>
</dbReference>
<proteinExistence type="predicted"/>
<dbReference type="PANTHER" id="PTHR24028">
    <property type="entry name" value="CADHERIN-87A"/>
    <property type="match status" value="1"/>
</dbReference>
<evidence type="ECO:0000256" key="1">
    <source>
        <dbReference type="ARBA" id="ARBA00004167"/>
    </source>
</evidence>
<protein>
    <submittedName>
        <fullName evidence="15">CA domain-containing protein</fullName>
    </submittedName>
</protein>
<keyword evidence="6 11" id="KW-1133">Transmembrane helix</keyword>
<dbReference type="Pfam" id="PF00028">
    <property type="entry name" value="Cadherin"/>
    <property type="match status" value="2"/>
</dbReference>
<dbReference type="EMBL" id="UYSG01000084">
    <property type="protein sequence ID" value="VDL17048.1"/>
    <property type="molecule type" value="Genomic_DNA"/>
</dbReference>
<gene>
    <name evidence="13" type="ORF">HDID_LOCUS621</name>
</gene>
<feature type="domain" description="Cadherin" evidence="12">
    <location>
        <begin position="508"/>
        <end position="614"/>
    </location>
</feature>
<dbReference type="GO" id="GO:0005509">
    <property type="term" value="F:calcium ion binding"/>
    <property type="evidence" value="ECO:0007669"/>
    <property type="project" value="UniProtKB-UniRule"/>
</dbReference>
<keyword evidence="7 11" id="KW-0472">Membrane</keyword>
<reference evidence="15" key="1">
    <citation type="submission" date="2017-02" db="UniProtKB">
        <authorList>
            <consortium name="WormBaseParasite"/>
        </authorList>
    </citation>
    <scope>IDENTIFICATION</scope>
</reference>
<reference evidence="13 14" key="2">
    <citation type="submission" date="2018-11" db="EMBL/GenBank/DDBJ databases">
        <authorList>
            <consortium name="Pathogen Informatics"/>
        </authorList>
    </citation>
    <scope>NUCLEOTIDE SEQUENCE [LARGE SCALE GENOMIC DNA]</scope>
</reference>
<feature type="region of interest" description="Disordered" evidence="10">
    <location>
        <begin position="186"/>
        <end position="209"/>
    </location>
</feature>
<evidence type="ECO:0000256" key="4">
    <source>
        <dbReference type="ARBA" id="ARBA00022837"/>
    </source>
</evidence>
<feature type="domain" description="Cadherin" evidence="12">
    <location>
        <begin position="48"/>
        <end position="168"/>
    </location>
</feature>
<dbReference type="GO" id="GO:0005886">
    <property type="term" value="C:plasma membrane"/>
    <property type="evidence" value="ECO:0007669"/>
    <property type="project" value="InterPro"/>
</dbReference>
<dbReference type="OrthoDB" id="6252479at2759"/>
<evidence type="ECO:0000256" key="5">
    <source>
        <dbReference type="ARBA" id="ARBA00022889"/>
    </source>
</evidence>
<dbReference type="Gene3D" id="2.60.40.60">
    <property type="entry name" value="Cadherins"/>
    <property type="match status" value="6"/>
</dbReference>
<feature type="transmembrane region" description="Helical" evidence="11">
    <location>
        <begin position="896"/>
        <end position="920"/>
    </location>
</feature>
<dbReference type="SMART" id="SM00112">
    <property type="entry name" value="CA"/>
    <property type="match status" value="5"/>
</dbReference>
<dbReference type="Proteomes" id="UP000274504">
    <property type="component" value="Unassembled WGS sequence"/>
</dbReference>
<feature type="domain" description="Cadherin" evidence="12">
    <location>
        <begin position="404"/>
        <end position="501"/>
    </location>
</feature>
<dbReference type="InterPro" id="IPR015919">
    <property type="entry name" value="Cadherin-like_sf"/>
</dbReference>
<dbReference type="WBParaSite" id="HDID_0000062001-mRNA-1">
    <property type="protein sequence ID" value="HDID_0000062001-mRNA-1"/>
    <property type="gene ID" value="HDID_0000062001"/>
</dbReference>
<evidence type="ECO:0000256" key="7">
    <source>
        <dbReference type="ARBA" id="ARBA00023136"/>
    </source>
</evidence>
<evidence type="ECO:0000256" key="9">
    <source>
        <dbReference type="PROSITE-ProRule" id="PRU00043"/>
    </source>
</evidence>
<evidence type="ECO:0000313" key="13">
    <source>
        <dbReference type="EMBL" id="VDL17048.1"/>
    </source>
</evidence>
<keyword evidence="4 9" id="KW-0106">Calcium</keyword>
<keyword evidence="5" id="KW-0130">Cell adhesion</keyword>
<accession>A0A0R3S8V8</accession>
<feature type="domain" description="Cadherin" evidence="12">
    <location>
        <begin position="169"/>
        <end position="287"/>
    </location>
</feature>
<keyword evidence="3" id="KW-0677">Repeat</keyword>
<dbReference type="CDD" id="cd11304">
    <property type="entry name" value="Cadherin_repeat"/>
    <property type="match status" value="5"/>
</dbReference>
<feature type="transmembrane region" description="Helical" evidence="11">
    <location>
        <begin position="12"/>
        <end position="33"/>
    </location>
</feature>
<dbReference type="InterPro" id="IPR020894">
    <property type="entry name" value="Cadherin_CS"/>
</dbReference>
<name>A0A0R3S8V8_HYMDI</name>
<dbReference type="AlphaFoldDB" id="A0A0R3S8V8"/>
<evidence type="ECO:0000256" key="11">
    <source>
        <dbReference type="SAM" id="Phobius"/>
    </source>
</evidence>
<dbReference type="FunFam" id="2.60.40.60:FF:000002">
    <property type="entry name" value="Protocadherin alpha 2"/>
    <property type="match status" value="1"/>
</dbReference>
<dbReference type="PRINTS" id="PR00205">
    <property type="entry name" value="CADHERIN"/>
</dbReference>
<dbReference type="InterPro" id="IPR002126">
    <property type="entry name" value="Cadherin-like_dom"/>
</dbReference>
<evidence type="ECO:0000256" key="10">
    <source>
        <dbReference type="SAM" id="MobiDB-lite"/>
    </source>
</evidence>